<dbReference type="OrthoDB" id="3902805at2"/>
<dbReference type="KEGG" id="paur:FGL86_14880"/>
<name>A0A5B8SZK8_9GAMM</name>
<dbReference type="GO" id="GO:0005975">
    <property type="term" value="P:carbohydrate metabolic process"/>
    <property type="evidence" value="ECO:0007669"/>
    <property type="project" value="InterPro"/>
</dbReference>
<dbReference type="GO" id="GO:0004553">
    <property type="term" value="F:hydrolase activity, hydrolyzing O-glycosyl compounds"/>
    <property type="evidence" value="ECO:0007669"/>
    <property type="project" value="TreeGrafter"/>
</dbReference>
<evidence type="ECO:0000259" key="2">
    <source>
        <dbReference type="Pfam" id="PF19291"/>
    </source>
</evidence>
<dbReference type="InterPro" id="IPR011613">
    <property type="entry name" value="GH15-like"/>
</dbReference>
<protein>
    <submittedName>
        <fullName evidence="3">Glycoside hydrolase family 15 protein</fullName>
    </submittedName>
</protein>
<dbReference type="SUPFAM" id="SSF48208">
    <property type="entry name" value="Six-hairpin glycosidases"/>
    <property type="match status" value="1"/>
</dbReference>
<dbReference type="RefSeq" id="WP_147185388.1">
    <property type="nucleotide sequence ID" value="NZ_CP042382.1"/>
</dbReference>
<proteinExistence type="predicted"/>
<accession>A0A5B8SZK8</accession>
<keyword evidence="3" id="KW-0378">Hydrolase</keyword>
<evidence type="ECO:0000313" key="3">
    <source>
        <dbReference type="EMBL" id="QEA40238.1"/>
    </source>
</evidence>
<keyword evidence="4" id="KW-1185">Reference proteome</keyword>
<organism evidence="3 4">
    <name type="scientific">Pistricoccus aurantiacus</name>
    <dbReference type="NCBI Taxonomy" id="1883414"/>
    <lineage>
        <taxon>Bacteria</taxon>
        <taxon>Pseudomonadati</taxon>
        <taxon>Pseudomonadota</taxon>
        <taxon>Gammaproteobacteria</taxon>
        <taxon>Oceanospirillales</taxon>
        <taxon>Halomonadaceae</taxon>
        <taxon>Pistricoccus</taxon>
    </lineage>
</organism>
<dbReference type="Gene3D" id="1.50.10.10">
    <property type="match status" value="1"/>
</dbReference>
<feature type="domain" description="Trehalase-like N-terminal" evidence="2">
    <location>
        <begin position="4"/>
        <end position="156"/>
    </location>
</feature>
<evidence type="ECO:0000259" key="1">
    <source>
        <dbReference type="Pfam" id="PF00723"/>
    </source>
</evidence>
<feature type="domain" description="GH15-like" evidence="1">
    <location>
        <begin position="222"/>
        <end position="585"/>
    </location>
</feature>
<dbReference type="InterPro" id="IPR045582">
    <property type="entry name" value="Trehalase-like_N"/>
</dbReference>
<evidence type="ECO:0000313" key="4">
    <source>
        <dbReference type="Proteomes" id="UP000321272"/>
    </source>
</evidence>
<reference evidence="3 4" key="1">
    <citation type="submission" date="2019-06" db="EMBL/GenBank/DDBJ databases">
        <title>Genome analyses of bacteria isolated from kimchi.</title>
        <authorList>
            <person name="Lee S."/>
            <person name="Ahn S."/>
            <person name="Roh S."/>
        </authorList>
    </citation>
    <scope>NUCLEOTIDE SEQUENCE [LARGE SCALE GENOMIC DNA]</scope>
    <source>
        <strain evidence="3 4">CBA4606</strain>
    </source>
</reference>
<dbReference type="EMBL" id="CP042382">
    <property type="protein sequence ID" value="QEA40238.1"/>
    <property type="molecule type" value="Genomic_DNA"/>
</dbReference>
<gene>
    <name evidence="3" type="ORF">FGL86_14880</name>
</gene>
<dbReference type="Pfam" id="PF00723">
    <property type="entry name" value="Glyco_hydro_15"/>
    <property type="match status" value="1"/>
</dbReference>
<dbReference type="Pfam" id="PF19291">
    <property type="entry name" value="TREH_N"/>
    <property type="match status" value="1"/>
</dbReference>
<dbReference type="AlphaFoldDB" id="A0A5B8SZK8"/>
<dbReference type="PANTHER" id="PTHR31616:SF0">
    <property type="entry name" value="GLUCAN 1,4-ALPHA-GLUCOSIDASE"/>
    <property type="match status" value="1"/>
</dbReference>
<sequence length="605" mass="69448">MQKNKKIEDYGFIGNMQTTALIDRHGCMEWLCMPRFDSDACFAALLGDEENGYWQIAPRDSVRSQRRHYREDTLILETHFTTDSGEVAVIDFMPLMGEGDTTVDVVRIVKGLRGQVAMQTHIAFRFFYGQIIPWVRHYENEVVAIAGPDAIHLRTPIALHGKNMQTTGTFTVNKGESAAFVLTWSSSFKNKPLFRDPQALLEKTERWWQDWSCQCQVDTPFREPVVRSLITLKALTNWETGGMVGAATTSLPEKIGGEANWDYRYTWLRDATFTLHALLASGYRAEAYAWRQWLLRAAAGGPEKLQPLYGIAGERWLPEYELDWLSGFNGCRPVRIGNGAFKQQQLDIYGEVMDGLHSGRVHNLEPDEDMWRIQCLLMEFIEQHWQETGASLWELRGETRRYTYSVAMCWVAVDRAIKAVENFDLEGDVEHWRELRQRIHDEVCEKGYHQERGTFVQYYGAEDLDASLLLLPLTGFISAKDPRMTRTIEAIQRELTYDDFVYRFKSQDKQETLIEGEGAFLVCCFWLVDNLILLERLEEAEALFNKFLAIRNDLGLLSEEYHPVKRCLLGNVPQAFSHVGLINSAHSLAKARRGIKEPVSRCGGQ</sequence>
<dbReference type="PANTHER" id="PTHR31616">
    <property type="entry name" value="TREHALASE"/>
    <property type="match status" value="1"/>
</dbReference>
<dbReference type="InterPro" id="IPR012341">
    <property type="entry name" value="6hp_glycosidase-like_sf"/>
</dbReference>
<dbReference type="InterPro" id="IPR008928">
    <property type="entry name" value="6-hairpin_glycosidase_sf"/>
</dbReference>
<dbReference type="Proteomes" id="UP000321272">
    <property type="component" value="Chromosome"/>
</dbReference>